<dbReference type="PROSITE" id="PS50011">
    <property type="entry name" value="PROTEIN_KINASE_DOM"/>
    <property type="match status" value="1"/>
</dbReference>
<dbReference type="GO" id="GO:0035556">
    <property type="term" value="P:intracellular signal transduction"/>
    <property type="evidence" value="ECO:0007669"/>
    <property type="project" value="InterPro"/>
</dbReference>
<evidence type="ECO:0000256" key="11">
    <source>
        <dbReference type="ARBA" id="ARBA00023180"/>
    </source>
</evidence>
<dbReference type="Pfam" id="PF07714">
    <property type="entry name" value="PK_Tyr_Ser-Thr"/>
    <property type="match status" value="1"/>
</dbReference>
<comment type="catalytic activity">
    <reaction evidence="1 15">
        <text>GTP = 3',5'-cyclic GMP + diphosphate</text>
        <dbReference type="Rhea" id="RHEA:13665"/>
        <dbReference type="ChEBI" id="CHEBI:33019"/>
        <dbReference type="ChEBI" id="CHEBI:37565"/>
        <dbReference type="ChEBI" id="CHEBI:57746"/>
        <dbReference type="EC" id="4.6.1.2"/>
    </reaction>
</comment>
<keyword evidence="12 14" id="KW-0456">Lyase</keyword>
<dbReference type="PANTHER" id="PTHR11920">
    <property type="entry name" value="GUANYLYL CYCLASE"/>
    <property type="match status" value="1"/>
</dbReference>
<evidence type="ECO:0000313" key="20">
    <source>
        <dbReference type="EMBL" id="CAD7649992.1"/>
    </source>
</evidence>
<dbReference type="PROSITE" id="PS50125">
    <property type="entry name" value="GUANYLATE_CYCLASE_2"/>
    <property type="match status" value="1"/>
</dbReference>
<keyword evidence="10" id="KW-0675">Receptor</keyword>
<dbReference type="GO" id="GO:0004383">
    <property type="term" value="F:guanylate cyclase activity"/>
    <property type="evidence" value="ECO:0007669"/>
    <property type="project" value="UniProtKB-EC"/>
</dbReference>
<comment type="similarity">
    <text evidence="14">Belongs to the adenylyl cyclase class-4/guanylyl cyclase family.</text>
</comment>
<evidence type="ECO:0000256" key="1">
    <source>
        <dbReference type="ARBA" id="ARBA00001436"/>
    </source>
</evidence>
<keyword evidence="11" id="KW-0325">Glycoprotein</keyword>
<dbReference type="Gene3D" id="3.30.70.1230">
    <property type="entry name" value="Nucleotide cyclase"/>
    <property type="match status" value="1"/>
</dbReference>
<dbReference type="SMART" id="SM00044">
    <property type="entry name" value="CYCc"/>
    <property type="match status" value="1"/>
</dbReference>
<dbReference type="GO" id="GO:0005886">
    <property type="term" value="C:plasma membrane"/>
    <property type="evidence" value="ECO:0007669"/>
    <property type="project" value="TreeGrafter"/>
</dbReference>
<keyword evidence="4 17" id="KW-0812">Transmembrane</keyword>
<dbReference type="PANTHER" id="PTHR11920:SF501">
    <property type="entry name" value="GUANYLATE CYCLASE 32E"/>
    <property type="match status" value="1"/>
</dbReference>
<keyword evidence="8" id="KW-0342">GTP-binding</keyword>
<dbReference type="Proteomes" id="UP000728032">
    <property type="component" value="Unassembled WGS sequence"/>
</dbReference>
<feature type="non-terminal residue" evidence="20">
    <location>
        <position position="996"/>
    </location>
</feature>
<evidence type="ECO:0000256" key="5">
    <source>
        <dbReference type="ARBA" id="ARBA00022729"/>
    </source>
</evidence>
<evidence type="ECO:0000256" key="3">
    <source>
        <dbReference type="ARBA" id="ARBA00012202"/>
    </source>
</evidence>
<feature type="domain" description="Guanylate cyclase" evidence="19">
    <location>
        <begin position="622"/>
        <end position="752"/>
    </location>
</feature>
<feature type="region of interest" description="Disordered" evidence="16">
    <location>
        <begin position="929"/>
        <end position="953"/>
    </location>
</feature>
<keyword evidence="6" id="KW-0547">Nucleotide-binding</keyword>
<dbReference type="InterPro" id="IPR001245">
    <property type="entry name" value="Ser-Thr/Tyr_kinase_cat_dom"/>
</dbReference>
<dbReference type="OrthoDB" id="1890790at2759"/>
<keyword evidence="13 15" id="KW-0141">cGMP biosynthesis</keyword>
<keyword evidence="9 17" id="KW-0472">Membrane</keyword>
<dbReference type="InterPro" id="IPR000719">
    <property type="entry name" value="Prot_kinase_dom"/>
</dbReference>
<dbReference type="GO" id="GO:0005525">
    <property type="term" value="F:GTP binding"/>
    <property type="evidence" value="ECO:0007669"/>
    <property type="project" value="UniProtKB-KW"/>
</dbReference>
<organism evidence="20">
    <name type="scientific">Oppiella nova</name>
    <dbReference type="NCBI Taxonomy" id="334625"/>
    <lineage>
        <taxon>Eukaryota</taxon>
        <taxon>Metazoa</taxon>
        <taxon>Ecdysozoa</taxon>
        <taxon>Arthropoda</taxon>
        <taxon>Chelicerata</taxon>
        <taxon>Arachnida</taxon>
        <taxon>Acari</taxon>
        <taxon>Acariformes</taxon>
        <taxon>Sarcoptiformes</taxon>
        <taxon>Oribatida</taxon>
        <taxon>Brachypylina</taxon>
        <taxon>Oppioidea</taxon>
        <taxon>Oppiidae</taxon>
        <taxon>Oppiella</taxon>
    </lineage>
</organism>
<dbReference type="Pfam" id="PF01094">
    <property type="entry name" value="ANF_receptor"/>
    <property type="match status" value="1"/>
</dbReference>
<dbReference type="InterPro" id="IPR001054">
    <property type="entry name" value="A/G_cyclase"/>
</dbReference>
<dbReference type="PROSITE" id="PS00452">
    <property type="entry name" value="GUANYLATE_CYCLASE_1"/>
    <property type="match status" value="1"/>
</dbReference>
<feature type="domain" description="Protein kinase" evidence="18">
    <location>
        <begin position="280"/>
        <end position="554"/>
    </location>
</feature>
<proteinExistence type="inferred from homology"/>
<evidence type="ECO:0000259" key="18">
    <source>
        <dbReference type="PROSITE" id="PS50011"/>
    </source>
</evidence>
<dbReference type="InterPro" id="IPR018297">
    <property type="entry name" value="A/G_cyclase_CS"/>
</dbReference>
<gene>
    <name evidence="20" type="ORF">ONB1V03_LOCUS7576</name>
</gene>
<evidence type="ECO:0000256" key="4">
    <source>
        <dbReference type="ARBA" id="ARBA00022692"/>
    </source>
</evidence>
<comment type="subcellular location">
    <subcellularLocation>
        <location evidence="2">Membrane</location>
        <topology evidence="2">Single-pass type I membrane protein</topology>
    </subcellularLocation>
</comment>
<feature type="transmembrane region" description="Helical" evidence="17">
    <location>
        <begin position="243"/>
        <end position="262"/>
    </location>
</feature>
<evidence type="ECO:0000256" key="9">
    <source>
        <dbReference type="ARBA" id="ARBA00023136"/>
    </source>
</evidence>
<evidence type="ECO:0000256" key="2">
    <source>
        <dbReference type="ARBA" id="ARBA00004479"/>
    </source>
</evidence>
<reference evidence="20" key="1">
    <citation type="submission" date="2020-11" db="EMBL/GenBank/DDBJ databases">
        <authorList>
            <person name="Tran Van P."/>
        </authorList>
    </citation>
    <scope>NUCLEOTIDE SEQUENCE</scope>
</reference>
<evidence type="ECO:0000256" key="10">
    <source>
        <dbReference type="ARBA" id="ARBA00023170"/>
    </source>
</evidence>
<evidence type="ECO:0000256" key="6">
    <source>
        <dbReference type="ARBA" id="ARBA00022741"/>
    </source>
</evidence>
<evidence type="ECO:0000256" key="7">
    <source>
        <dbReference type="ARBA" id="ARBA00022989"/>
    </source>
</evidence>
<evidence type="ECO:0000256" key="15">
    <source>
        <dbReference type="RuleBase" id="RU003431"/>
    </source>
</evidence>
<protein>
    <recommendedName>
        <fullName evidence="3 15">Guanylate cyclase</fullName>
        <ecNumber evidence="3 15">4.6.1.2</ecNumber>
    </recommendedName>
</protein>
<dbReference type="GO" id="GO:0005524">
    <property type="term" value="F:ATP binding"/>
    <property type="evidence" value="ECO:0007669"/>
    <property type="project" value="InterPro"/>
</dbReference>
<dbReference type="EMBL" id="CAJPVJ010003915">
    <property type="protein sequence ID" value="CAG2168082.1"/>
    <property type="molecule type" value="Genomic_DNA"/>
</dbReference>
<evidence type="ECO:0000256" key="8">
    <source>
        <dbReference type="ARBA" id="ARBA00023134"/>
    </source>
</evidence>
<evidence type="ECO:0000259" key="19">
    <source>
        <dbReference type="PROSITE" id="PS50125"/>
    </source>
</evidence>
<dbReference type="InterPro" id="IPR050401">
    <property type="entry name" value="Cyclic_nucleotide_synthase"/>
</dbReference>
<dbReference type="FunFam" id="3.30.70.1230:FF:000004">
    <property type="entry name" value="Guanylate cyclase"/>
    <property type="match status" value="1"/>
</dbReference>
<name>A0A7R9LY19_9ACAR</name>
<dbReference type="GO" id="GO:0004016">
    <property type="term" value="F:adenylate cyclase activity"/>
    <property type="evidence" value="ECO:0007669"/>
    <property type="project" value="TreeGrafter"/>
</dbReference>
<dbReference type="AlphaFoldDB" id="A0A7R9LY19"/>
<dbReference type="InterPro" id="IPR028082">
    <property type="entry name" value="Peripla_BP_I"/>
</dbReference>
<keyword evidence="21" id="KW-1185">Reference proteome</keyword>
<dbReference type="SUPFAM" id="SSF53822">
    <property type="entry name" value="Periplasmic binding protein-like I"/>
    <property type="match status" value="1"/>
</dbReference>
<dbReference type="SUPFAM" id="SSF56112">
    <property type="entry name" value="Protein kinase-like (PK-like)"/>
    <property type="match status" value="1"/>
</dbReference>
<dbReference type="Pfam" id="PF00211">
    <property type="entry name" value="Guanylate_cyc"/>
    <property type="match status" value="1"/>
</dbReference>
<dbReference type="InterPro" id="IPR029787">
    <property type="entry name" value="Nucleotide_cyclase"/>
</dbReference>
<evidence type="ECO:0000256" key="17">
    <source>
        <dbReference type="SAM" id="Phobius"/>
    </source>
</evidence>
<dbReference type="CDD" id="cd07302">
    <property type="entry name" value="CHD"/>
    <property type="match status" value="1"/>
</dbReference>
<dbReference type="EMBL" id="OC918740">
    <property type="protein sequence ID" value="CAD7649992.1"/>
    <property type="molecule type" value="Genomic_DNA"/>
</dbReference>
<sequence>MQERLLLDTGKYVIISVEEEEVYDPNKKKQYISREFETHLDSLDPLPFRAKKQYISREFETHLDSLDPLPFRAVYMITPTAPINSNYTDFKQEVNKRSRLSPFNIPFHPHITIQVPIYAGLAYDAVMIYANALTRVLSMGGSILNGSAILEAIKRKSYKSILGFEVMIDESGDAEGNYTLLALNSRDGDRSMRPVGAFYHNNSDLPTLRLEEDIDWIGDGPPLAEPHCGFEGEYCEYKRDWKLIFIFSISSFIVLIAAVFIFRHYRYEHKLTRLLWKIDMKEVIVLNTNSDSDVSSQTSFGIGVYKGNVVAIKRIFKKSIDLTRNVRKELIQVREMRHENINSFIGASIESTNISLIFLYCARGSLEDVLKNEDLDLDNMFIASLAMIYLHDSEIISHGRLKSSNCLVDSRWVLQITDYGLHEFRANQDFTHFDENKRQRDLIWRAPELLRIINPPARGTQKGDVYSFAIILYEIIGRKGPTGEQDLSHKTVKEILEQIINPNHFGHIYRPPLRDMKCAPYIIRCIEECWHENPDSRPDFRFINIRLREMQAGLKPNIFDNMITMLEKYAYNLEGLVQERTNQLVEEKKKTENLLLRMLPKSVAEQLKRGAAVEAEFFECVTIYFSDIVGFTTLSAISTPLQIISLLNELYTLFDEIIGNYDVYKVETIGDAYMVVSGLPIRNNDKHAAEIASMALHLLSAIQNFEIKHRSGERLKLRIGIHSGPCVAGVVGLKMPRYCLFGDTVNTASRMESTGIPLRIHASEACKTILDKLGGYVIQERGVISIKGKGEMKSFWLTGKQEVTSPISFLSDSSKMSPKSEELSFESMEVSLNGSNRFKSGNSLDGNNCFANISQNEEINSHTNTYFLDIFWFDEWYWVRIGIELDPEMSSFPFAKTIYESRAKHNPEPEDGHIPEGCYQQNKANWVVDPNNESNECQMTDIDGPPQSTGRQHPVDRLDIFHTLQNKDKYKSTEFVDKKTEKRREDIQRIPSIEEE</sequence>
<dbReference type="GO" id="GO:0004672">
    <property type="term" value="F:protein kinase activity"/>
    <property type="evidence" value="ECO:0007669"/>
    <property type="project" value="InterPro"/>
</dbReference>
<dbReference type="Gene3D" id="6.10.250.780">
    <property type="match status" value="1"/>
</dbReference>
<evidence type="ECO:0000256" key="12">
    <source>
        <dbReference type="ARBA" id="ARBA00023239"/>
    </source>
</evidence>
<keyword evidence="7 17" id="KW-1133">Transmembrane helix</keyword>
<evidence type="ECO:0000313" key="21">
    <source>
        <dbReference type="Proteomes" id="UP000728032"/>
    </source>
</evidence>
<evidence type="ECO:0000256" key="13">
    <source>
        <dbReference type="ARBA" id="ARBA00023293"/>
    </source>
</evidence>
<dbReference type="FunFam" id="1.10.510.10:FF:000420">
    <property type="entry name" value="Guanylate cyclase"/>
    <property type="match status" value="1"/>
</dbReference>
<dbReference type="SUPFAM" id="SSF55073">
    <property type="entry name" value="Nucleotide cyclase"/>
    <property type="match status" value="1"/>
</dbReference>
<dbReference type="InterPro" id="IPR001828">
    <property type="entry name" value="ANF_lig-bd_rcpt"/>
</dbReference>
<dbReference type="InterPro" id="IPR011009">
    <property type="entry name" value="Kinase-like_dom_sf"/>
</dbReference>
<keyword evidence="5" id="KW-0732">Signal</keyword>
<dbReference type="GO" id="GO:0007168">
    <property type="term" value="P:receptor guanylyl cyclase signaling pathway"/>
    <property type="evidence" value="ECO:0007669"/>
    <property type="project" value="TreeGrafter"/>
</dbReference>
<dbReference type="GO" id="GO:0001653">
    <property type="term" value="F:peptide receptor activity"/>
    <property type="evidence" value="ECO:0007669"/>
    <property type="project" value="TreeGrafter"/>
</dbReference>
<dbReference type="EC" id="4.6.1.2" evidence="3 15"/>
<dbReference type="Gene3D" id="1.10.510.10">
    <property type="entry name" value="Transferase(Phosphotransferase) domain 1"/>
    <property type="match status" value="1"/>
</dbReference>
<dbReference type="Gene3D" id="3.40.50.2300">
    <property type="match status" value="1"/>
</dbReference>
<evidence type="ECO:0000256" key="16">
    <source>
        <dbReference type="SAM" id="MobiDB-lite"/>
    </source>
</evidence>
<evidence type="ECO:0000256" key="14">
    <source>
        <dbReference type="RuleBase" id="RU000405"/>
    </source>
</evidence>
<accession>A0A7R9LY19</accession>